<evidence type="ECO:0000256" key="4">
    <source>
        <dbReference type="ARBA" id="ARBA00022946"/>
    </source>
</evidence>
<dbReference type="InterPro" id="IPR016040">
    <property type="entry name" value="NAD(P)-bd_dom"/>
</dbReference>
<dbReference type="PANTHER" id="PTHR14097">
    <property type="entry name" value="OXIDOREDUCTASE HTATIP2"/>
    <property type="match status" value="1"/>
</dbReference>
<dbReference type="SUPFAM" id="SSF51735">
    <property type="entry name" value="NAD(P)-binding Rossmann-fold domains"/>
    <property type="match status" value="1"/>
</dbReference>
<proteinExistence type="inferred from homology"/>
<evidence type="ECO:0000256" key="6">
    <source>
        <dbReference type="ARBA" id="ARBA00023136"/>
    </source>
</evidence>
<organism evidence="8 9">
    <name type="scientific">Cryptococcus amylolentus CBS 6039</name>
    <dbReference type="NCBI Taxonomy" id="1295533"/>
    <lineage>
        <taxon>Eukaryota</taxon>
        <taxon>Fungi</taxon>
        <taxon>Dikarya</taxon>
        <taxon>Basidiomycota</taxon>
        <taxon>Agaricomycotina</taxon>
        <taxon>Tremellomycetes</taxon>
        <taxon>Tremellales</taxon>
        <taxon>Cryptococcaceae</taxon>
        <taxon>Cryptococcus</taxon>
    </lineage>
</organism>
<evidence type="ECO:0000256" key="2">
    <source>
        <dbReference type="ARBA" id="ARBA00006617"/>
    </source>
</evidence>
<dbReference type="GO" id="GO:0051170">
    <property type="term" value="P:import into nucleus"/>
    <property type="evidence" value="ECO:0007669"/>
    <property type="project" value="TreeGrafter"/>
</dbReference>
<reference evidence="8 9" key="1">
    <citation type="submission" date="2016-06" db="EMBL/GenBank/DDBJ databases">
        <title>Evolution of pathogenesis and genome organization in the Tremellales.</title>
        <authorList>
            <person name="Cuomo C."/>
            <person name="Litvintseva A."/>
            <person name="Heitman J."/>
            <person name="Chen Y."/>
            <person name="Sun S."/>
            <person name="Springer D."/>
            <person name="Dromer F."/>
            <person name="Young S."/>
            <person name="Zeng Q."/>
            <person name="Chapman S."/>
            <person name="Gujja S."/>
            <person name="Saif S."/>
            <person name="Birren B."/>
        </authorList>
    </citation>
    <scope>NUCLEOTIDE SEQUENCE [LARGE SCALE GENOMIC DNA]</scope>
    <source>
        <strain evidence="8 9">CBS 6039</strain>
    </source>
</reference>
<keyword evidence="4" id="KW-0809">Transit peptide</keyword>
<dbReference type="Pfam" id="PF13460">
    <property type="entry name" value="NAD_binding_10"/>
    <property type="match status" value="1"/>
</dbReference>
<evidence type="ECO:0000256" key="3">
    <source>
        <dbReference type="ARBA" id="ARBA00022787"/>
    </source>
</evidence>
<keyword evidence="6" id="KW-0472">Membrane</keyword>
<dbReference type="Gene3D" id="3.40.50.720">
    <property type="entry name" value="NAD(P)-binding Rossmann-like Domain"/>
    <property type="match status" value="1"/>
</dbReference>
<feature type="domain" description="NAD(P)-binding" evidence="7">
    <location>
        <begin position="11"/>
        <end position="211"/>
    </location>
</feature>
<dbReference type="GO" id="GO:0005741">
    <property type="term" value="C:mitochondrial outer membrane"/>
    <property type="evidence" value="ECO:0007669"/>
    <property type="project" value="UniProtKB-SubCell"/>
</dbReference>
<gene>
    <name evidence="8" type="ORF">L202_04021</name>
</gene>
<dbReference type="EMBL" id="AWGJ01000006">
    <property type="protein sequence ID" value="ODN78382.1"/>
    <property type="molecule type" value="Genomic_DNA"/>
</dbReference>
<keyword evidence="5" id="KW-0496">Mitochondrion</keyword>
<sequence>MTTPTSLTLVGATGLTGSHTLKSLLASPHAFNITTLTRRAPENSAAPANPLTKVTSRLFSSLFDALADKERLVESGGVYVSCLGTTRAAAGGTAEQEKIDLVLNRDLAKRAKEDGASTIILVSSVGASPDSRMFYPRIKGQLEADVKALAFDRTVILRPATLLGGRTESRPVEYIAQNLFRGLRKVGLPVDSLAIDAEDVGACIAHLAANPPTEKLLVIDDHEIIANAKLYRTAQPTSA</sequence>
<dbReference type="Proteomes" id="UP000094065">
    <property type="component" value="Unassembled WGS sequence"/>
</dbReference>
<dbReference type="RefSeq" id="XP_018993428.1">
    <property type="nucleotide sequence ID" value="XM_019137992.1"/>
</dbReference>
<evidence type="ECO:0000259" key="7">
    <source>
        <dbReference type="Pfam" id="PF13460"/>
    </source>
</evidence>
<protein>
    <recommendedName>
        <fullName evidence="7">NAD(P)-binding domain-containing protein</fullName>
    </recommendedName>
</protein>
<keyword evidence="3" id="KW-1000">Mitochondrion outer membrane</keyword>
<accession>A0A1E3HPY5</accession>
<dbReference type="RefSeq" id="XP_018993427.1">
    <property type="nucleotide sequence ID" value="XM_019137991.1"/>
</dbReference>
<dbReference type="PANTHER" id="PTHR14097:SF7">
    <property type="entry name" value="OXIDOREDUCTASE HTATIP2"/>
    <property type="match status" value="1"/>
</dbReference>
<name>A0A1E3HPY5_9TREE</name>
<dbReference type="OrthoDB" id="430436at2759"/>
<evidence type="ECO:0000313" key="9">
    <source>
        <dbReference type="Proteomes" id="UP000094065"/>
    </source>
</evidence>
<comment type="subcellular location">
    <subcellularLocation>
        <location evidence="1">Mitochondrion outer membrane</location>
        <topology evidence="1">Peripheral membrane protein</topology>
    </subcellularLocation>
</comment>
<dbReference type="GeneID" id="30155330"/>
<dbReference type="FunFam" id="3.40.50.720:FF:000366">
    <property type="entry name" value="Protein FMP52, mitochondrial"/>
    <property type="match status" value="1"/>
</dbReference>
<keyword evidence="9" id="KW-1185">Reference proteome</keyword>
<dbReference type="EMBL" id="AWGJ01000006">
    <property type="protein sequence ID" value="ODN78381.1"/>
    <property type="molecule type" value="Genomic_DNA"/>
</dbReference>
<evidence type="ECO:0000256" key="1">
    <source>
        <dbReference type="ARBA" id="ARBA00004450"/>
    </source>
</evidence>
<dbReference type="STRING" id="1295533.A0A1E3HPY5"/>
<comment type="similarity">
    <text evidence="2">Belongs to the FMP52 family.</text>
</comment>
<dbReference type="InterPro" id="IPR036291">
    <property type="entry name" value="NAD(P)-bd_dom_sf"/>
</dbReference>
<evidence type="ECO:0000256" key="5">
    <source>
        <dbReference type="ARBA" id="ARBA00023128"/>
    </source>
</evidence>
<dbReference type="AlphaFoldDB" id="A0A1E3HPY5"/>
<evidence type="ECO:0000313" key="8">
    <source>
        <dbReference type="EMBL" id="ODN78382.1"/>
    </source>
</evidence>
<comment type="caution">
    <text evidence="8">The sequence shown here is derived from an EMBL/GenBank/DDBJ whole genome shotgun (WGS) entry which is preliminary data.</text>
</comment>